<dbReference type="OrthoDB" id="495795at2759"/>
<dbReference type="EMBL" id="BEGY01000060">
    <property type="protein sequence ID" value="GAX81048.1"/>
    <property type="molecule type" value="Genomic_DNA"/>
</dbReference>
<comment type="caution">
    <text evidence="2">The sequence shown here is derived from an EMBL/GenBank/DDBJ whole genome shotgun (WGS) entry which is preliminary data.</text>
</comment>
<dbReference type="SUPFAM" id="SSF69065">
    <property type="entry name" value="RNase III domain-like"/>
    <property type="match status" value="1"/>
</dbReference>
<name>A0A250XD86_9CHLO</name>
<organism evidence="2 3">
    <name type="scientific">Chlamydomonas eustigma</name>
    <dbReference type="NCBI Taxonomy" id="1157962"/>
    <lineage>
        <taxon>Eukaryota</taxon>
        <taxon>Viridiplantae</taxon>
        <taxon>Chlorophyta</taxon>
        <taxon>core chlorophytes</taxon>
        <taxon>Chlorophyceae</taxon>
        <taxon>CS clade</taxon>
        <taxon>Chlamydomonadales</taxon>
        <taxon>Chlamydomonadaceae</taxon>
        <taxon>Chlamydomonas</taxon>
    </lineage>
</organism>
<gene>
    <name evidence="2" type="ORF">CEUSTIGMA_g8483.t1</name>
</gene>
<dbReference type="Gene3D" id="1.10.1520.10">
    <property type="entry name" value="Ribonuclease III domain"/>
    <property type="match status" value="1"/>
</dbReference>
<proteinExistence type="predicted"/>
<dbReference type="InterPro" id="IPR036389">
    <property type="entry name" value="RNase_III_sf"/>
</dbReference>
<dbReference type="AlphaFoldDB" id="A0A250XD86"/>
<evidence type="ECO:0000313" key="3">
    <source>
        <dbReference type="Proteomes" id="UP000232323"/>
    </source>
</evidence>
<dbReference type="GO" id="GO:0004525">
    <property type="term" value="F:ribonuclease III activity"/>
    <property type="evidence" value="ECO:0007669"/>
    <property type="project" value="InterPro"/>
</dbReference>
<dbReference type="GO" id="GO:0006396">
    <property type="term" value="P:RNA processing"/>
    <property type="evidence" value="ECO:0007669"/>
    <property type="project" value="InterPro"/>
</dbReference>
<evidence type="ECO:0000313" key="2">
    <source>
        <dbReference type="EMBL" id="GAX81048.1"/>
    </source>
</evidence>
<accession>A0A250XD86</accession>
<feature type="domain" description="RNase III" evidence="1">
    <location>
        <begin position="43"/>
        <end position="138"/>
    </location>
</feature>
<protein>
    <recommendedName>
        <fullName evidence="1">RNase III domain-containing protein</fullName>
    </recommendedName>
</protein>
<sequence>MLIGRNLQQIGEYGTIKKIYYRDRFAMKSVSKNVNPNNFDTVKLAYLGDAVWALHVRQHFLSPPKHISKYHLSADRHVTAEFQAEYYDQLVKSGILSEVEQDISVRSLDVQGIGLRSRFKGEELQDQYRKATAFKSLVSRLKGIMELALEDNEHDDIFKKSISNCHGSVMMQ</sequence>
<dbReference type="STRING" id="1157962.A0A250XD86"/>
<dbReference type="Proteomes" id="UP000232323">
    <property type="component" value="Unassembled WGS sequence"/>
</dbReference>
<evidence type="ECO:0000259" key="1">
    <source>
        <dbReference type="Pfam" id="PF00636"/>
    </source>
</evidence>
<keyword evidence="3" id="KW-1185">Reference proteome</keyword>
<dbReference type="InterPro" id="IPR000999">
    <property type="entry name" value="RNase_III_dom"/>
</dbReference>
<dbReference type="Pfam" id="PF00636">
    <property type="entry name" value="Ribonuclease_3"/>
    <property type="match status" value="1"/>
</dbReference>
<dbReference type="PANTHER" id="PTHR34276:SF1">
    <property type="entry name" value="MINI-RIBONUCLEASE 3"/>
    <property type="match status" value="1"/>
</dbReference>
<reference evidence="2 3" key="1">
    <citation type="submission" date="2017-08" db="EMBL/GenBank/DDBJ databases">
        <title>Acidophilic green algal genome provides insights into adaptation to an acidic environment.</title>
        <authorList>
            <person name="Hirooka S."/>
            <person name="Hirose Y."/>
            <person name="Kanesaki Y."/>
            <person name="Higuchi S."/>
            <person name="Fujiwara T."/>
            <person name="Onuma R."/>
            <person name="Era A."/>
            <person name="Ohbayashi R."/>
            <person name="Uzuka A."/>
            <person name="Nozaki H."/>
            <person name="Yoshikawa H."/>
            <person name="Miyagishima S.Y."/>
        </authorList>
    </citation>
    <scope>NUCLEOTIDE SEQUENCE [LARGE SCALE GENOMIC DNA]</scope>
    <source>
        <strain evidence="2 3">NIES-2499</strain>
    </source>
</reference>
<dbReference type="PANTHER" id="PTHR34276">
    <property type="entry name" value="MINI-RIBONUCLEASE 3"/>
    <property type="match status" value="1"/>
</dbReference>